<dbReference type="Gene3D" id="3.90.1150.10">
    <property type="entry name" value="Aspartate Aminotransferase, domain 1"/>
    <property type="match status" value="1"/>
</dbReference>
<name>C4FBL5_9ACTN</name>
<dbReference type="InterPro" id="IPR015421">
    <property type="entry name" value="PyrdxlP-dep_Trfase_major"/>
</dbReference>
<protein>
    <submittedName>
        <fullName evidence="1">Aminotransferase, class I/II</fullName>
        <ecNumber evidence="1">2.6.1.-</ecNumber>
    </submittedName>
</protein>
<reference evidence="1 2" key="1">
    <citation type="submission" date="2009-04" db="EMBL/GenBank/DDBJ databases">
        <authorList>
            <person name="Weinstock G."/>
            <person name="Sodergren E."/>
            <person name="Clifton S."/>
            <person name="Fulton L."/>
            <person name="Fulton B."/>
            <person name="Courtney L."/>
            <person name="Fronick C."/>
            <person name="Harrison M."/>
            <person name="Strong C."/>
            <person name="Farmer C."/>
            <person name="Delahaunty K."/>
            <person name="Markovic C."/>
            <person name="Hall O."/>
            <person name="Minx P."/>
            <person name="Tomlinson C."/>
            <person name="Mitreva M."/>
            <person name="Nelson J."/>
            <person name="Hou S."/>
            <person name="Wollam A."/>
            <person name="Pepin K.H."/>
            <person name="Johnson M."/>
            <person name="Bhonagiri V."/>
            <person name="Nash W.E."/>
            <person name="Warren W."/>
            <person name="Chinwalla A."/>
            <person name="Mardis E.R."/>
            <person name="Wilson R.K."/>
        </authorList>
    </citation>
    <scope>NUCLEOTIDE SEQUENCE [LARGE SCALE GENOMIC DNA]</scope>
    <source>
        <strain evidence="1 2">DSM 13280</strain>
    </source>
</reference>
<dbReference type="SUPFAM" id="SSF53383">
    <property type="entry name" value="PLP-dependent transferases"/>
    <property type="match status" value="1"/>
</dbReference>
<dbReference type="InterPro" id="IPR024551">
    <property type="entry name" value="AspAT_Ic"/>
</dbReference>
<sequence>MRKGTVMQTMYQTMNDAELAAAIDDLEARVAEVKARELKLDMARGKPSPEQVAISRPMLDLLSADSDLTDGGVDCSNYGCFEGIPSARALAGEFLGVDPSQTLVLGSSSLLIEHDSVAMCWLKGTCGHAPWSEFSAAHDGARVKFLCPAPGYDRHFGITEDLGIENVPVRMTENGPDMDEVERLVAADEGIKGIWCVPKYSNPTGDTYSDETVRRLTSMKTAAPDFRIFWDNAYCVHDLYDEGDELLNVFDAAREVGNEDRVIAFASTSKITFPGAGVGFVAASPVVIKEIAHHLQAGLISADKLNQLRHVRFLPDLDAVRAHMRRHAEFMRPRFECVDAKLHEGLDGTGCATWTHPRGGYFVSFDGPEGSAKRVGALCREMGVTLTPAGATWPYGEDPHDTNIRIAPSYPSVEDLSSALEVLVLAVKLVSAQLALEERA</sequence>
<dbReference type="InterPro" id="IPR015424">
    <property type="entry name" value="PyrdxlP-dep_Trfase"/>
</dbReference>
<dbReference type="CDD" id="cd00609">
    <property type="entry name" value="AAT_like"/>
    <property type="match status" value="1"/>
</dbReference>
<comment type="caution">
    <text evidence="1">The sequence shown here is derived from an EMBL/GenBank/DDBJ whole genome shotgun (WGS) entry which is preliminary data.</text>
</comment>
<dbReference type="InterPro" id="IPR015422">
    <property type="entry name" value="PyrdxlP-dep_Trfase_small"/>
</dbReference>
<dbReference type="HOGENOM" id="CLU_635914_0_0_11"/>
<dbReference type="PANTHER" id="PTHR43799:SF1">
    <property type="entry name" value="ASPARTATE AMINOTRANSFERASE"/>
    <property type="match status" value="1"/>
</dbReference>
<dbReference type="EMBL" id="ABXH02000039">
    <property type="protein sequence ID" value="EEP43767.1"/>
    <property type="molecule type" value="Genomic_DNA"/>
</dbReference>
<dbReference type="PANTHER" id="PTHR43799">
    <property type="entry name" value="AMINOTRANSFERASE, PUTATIVE-RELATED"/>
    <property type="match status" value="1"/>
</dbReference>
<dbReference type="GO" id="GO:0004069">
    <property type="term" value="F:L-aspartate:2-oxoglutarate aminotransferase activity"/>
    <property type="evidence" value="ECO:0007669"/>
    <property type="project" value="InterPro"/>
</dbReference>
<dbReference type="STRING" id="521003.COLINT_03477"/>
<dbReference type="Pfam" id="PF12897">
    <property type="entry name" value="Asp_aminotransf"/>
    <property type="match status" value="1"/>
</dbReference>
<dbReference type="Proteomes" id="UP000003295">
    <property type="component" value="Unassembled WGS sequence"/>
</dbReference>
<dbReference type="AlphaFoldDB" id="C4FBL5"/>
<accession>C4FBL5</accession>
<keyword evidence="1" id="KW-0808">Transferase</keyword>
<proteinExistence type="predicted"/>
<dbReference type="EC" id="2.6.1.-" evidence="1"/>
<dbReference type="eggNOG" id="COG1167">
    <property type="taxonomic scope" value="Bacteria"/>
</dbReference>
<dbReference type="Gene3D" id="3.40.640.10">
    <property type="entry name" value="Type I PLP-dependent aspartate aminotransferase-like (Major domain)"/>
    <property type="match status" value="1"/>
</dbReference>
<evidence type="ECO:0000313" key="2">
    <source>
        <dbReference type="Proteomes" id="UP000003295"/>
    </source>
</evidence>
<organism evidence="1 2">
    <name type="scientific">Collinsella intestinalis DSM 13280</name>
    <dbReference type="NCBI Taxonomy" id="521003"/>
    <lineage>
        <taxon>Bacteria</taxon>
        <taxon>Bacillati</taxon>
        <taxon>Actinomycetota</taxon>
        <taxon>Coriobacteriia</taxon>
        <taxon>Coriobacteriales</taxon>
        <taxon>Coriobacteriaceae</taxon>
        <taxon>Collinsella</taxon>
    </lineage>
</organism>
<keyword evidence="1" id="KW-0032">Aminotransferase</keyword>
<gene>
    <name evidence="1" type="ORF">COLINT_03477</name>
</gene>
<evidence type="ECO:0000313" key="1">
    <source>
        <dbReference type="EMBL" id="EEP43767.1"/>
    </source>
</evidence>